<dbReference type="OrthoDB" id="2962597at2"/>
<protein>
    <submittedName>
        <fullName evidence="1">TATA-box binding</fullName>
    </submittedName>
</protein>
<keyword evidence="2" id="KW-1185">Reference proteome</keyword>
<organism evidence="1 2">
    <name type="scientific">Pelagirhabdus alkalitolerans</name>
    <dbReference type="NCBI Taxonomy" id="1612202"/>
    <lineage>
        <taxon>Bacteria</taxon>
        <taxon>Bacillati</taxon>
        <taxon>Bacillota</taxon>
        <taxon>Bacilli</taxon>
        <taxon>Bacillales</taxon>
        <taxon>Bacillaceae</taxon>
        <taxon>Pelagirhabdus</taxon>
    </lineage>
</organism>
<evidence type="ECO:0000313" key="1">
    <source>
        <dbReference type="EMBL" id="SDB81410.1"/>
    </source>
</evidence>
<dbReference type="Pfam" id="PF08680">
    <property type="entry name" value="DUF1779"/>
    <property type="match status" value="1"/>
</dbReference>
<sequence length="227" mass="26502">MIRMLNRWTVILSILNVLVSFSWVDPLHDLLILTDDLHAHIEEGERTIIEVLDYDALKQTTDYIETSGFKQREVTVDHELYERELTGFLKETIEIEHLTSEQVFRMTYHLTGDVVKLFEHNRIRDEVNSFIGTIYTGARRDYACISLPEYDTLSGRHTLEKWIDEWDIIVDQKLIETDFFVVSGYTDRLQREIPTEHNKMNIQLASRIGASGDTTFTIGTPILTTEY</sequence>
<name>A0A1G6GHI5_9BACI</name>
<proteinExistence type="predicted"/>
<dbReference type="Gene3D" id="3.30.360.40">
    <property type="entry name" value="YwmB-like"/>
    <property type="match status" value="1"/>
</dbReference>
<dbReference type="EMBL" id="FMYI01000001">
    <property type="protein sequence ID" value="SDB81410.1"/>
    <property type="molecule type" value="Genomic_DNA"/>
</dbReference>
<dbReference type="InterPro" id="IPR014794">
    <property type="entry name" value="DUF1779"/>
</dbReference>
<dbReference type="InterPro" id="IPR036209">
    <property type="entry name" value="YwmB-like_sf"/>
</dbReference>
<accession>A0A1G6GHI5</accession>
<gene>
    <name evidence="1" type="ORF">SAMN05421734_10190</name>
</gene>
<dbReference type="Proteomes" id="UP000242949">
    <property type="component" value="Unassembled WGS sequence"/>
</dbReference>
<reference evidence="2" key="1">
    <citation type="submission" date="2016-09" db="EMBL/GenBank/DDBJ databases">
        <authorList>
            <person name="Varghese N."/>
            <person name="Submissions S."/>
        </authorList>
    </citation>
    <scope>NUCLEOTIDE SEQUENCE [LARGE SCALE GENOMIC DNA]</scope>
    <source>
        <strain evidence="2">S5</strain>
    </source>
</reference>
<dbReference type="AlphaFoldDB" id="A0A1G6GHI5"/>
<dbReference type="SUPFAM" id="SSF143842">
    <property type="entry name" value="YwmB-like"/>
    <property type="match status" value="1"/>
</dbReference>
<evidence type="ECO:0000313" key="2">
    <source>
        <dbReference type="Proteomes" id="UP000242949"/>
    </source>
</evidence>
<dbReference type="STRING" id="1612202.SAMN05421734_10190"/>